<protein>
    <submittedName>
        <fullName evidence="1">Uncharacterized protein</fullName>
    </submittedName>
</protein>
<dbReference type="AlphaFoldDB" id="A0A011PJM2"/>
<organism evidence="1 2">
    <name type="scientific">Accumulibacter regalis</name>
    <dbReference type="NCBI Taxonomy" id="522306"/>
    <lineage>
        <taxon>Bacteria</taxon>
        <taxon>Pseudomonadati</taxon>
        <taxon>Pseudomonadota</taxon>
        <taxon>Betaproteobacteria</taxon>
        <taxon>Candidatus Accumulibacter</taxon>
    </lineage>
</organism>
<proteinExistence type="predicted"/>
<name>A0A011PJM2_ACCRE</name>
<comment type="caution">
    <text evidence="1">The sequence shown here is derived from an EMBL/GenBank/DDBJ whole genome shotgun (WGS) entry which is preliminary data.</text>
</comment>
<evidence type="ECO:0000313" key="1">
    <source>
        <dbReference type="EMBL" id="EXI87741.1"/>
    </source>
</evidence>
<gene>
    <name evidence="1" type="ORF">AW11_02406</name>
</gene>
<dbReference type="STRING" id="1454004.AW11_02406"/>
<dbReference type="Proteomes" id="UP000022141">
    <property type="component" value="Unassembled WGS sequence"/>
</dbReference>
<keyword evidence="2" id="KW-1185">Reference proteome</keyword>
<accession>A0A011PJM2</accession>
<evidence type="ECO:0000313" key="2">
    <source>
        <dbReference type="Proteomes" id="UP000022141"/>
    </source>
</evidence>
<sequence length="82" mass="9223">MNVAVVLTVWAASRETEYAARIDRLERQAASHQRIEDAVERDAINVGQQGLDVSMAHGLDRRLQRFKNAHTPRRNPDTGSAQ</sequence>
<dbReference type="EMBL" id="JEMY01000032">
    <property type="protein sequence ID" value="EXI87741.1"/>
    <property type="molecule type" value="Genomic_DNA"/>
</dbReference>
<reference evidence="1" key="1">
    <citation type="submission" date="2014-02" db="EMBL/GenBank/DDBJ databases">
        <title>Expanding our view of genomic diversity in Candidatus Accumulibacter clades.</title>
        <authorList>
            <person name="Skennerton C.T."/>
            <person name="Barr J.J."/>
            <person name="Slater F.R."/>
            <person name="Bond P.L."/>
            <person name="Tyson G.W."/>
        </authorList>
    </citation>
    <scope>NUCLEOTIDE SEQUENCE [LARGE SCALE GENOMIC DNA]</scope>
</reference>